<comment type="function">
    <text evidence="1 8">Binds directly to 16S ribosomal RNA.</text>
</comment>
<name>U5D593_9CHRO</name>
<evidence type="ECO:0000256" key="3">
    <source>
        <dbReference type="ARBA" id="ARBA00022730"/>
    </source>
</evidence>
<dbReference type="HAMAP" id="MF_00500">
    <property type="entry name" value="Ribosomal_bS20"/>
    <property type="match status" value="1"/>
</dbReference>
<accession>U5D593</accession>
<keyword evidence="10" id="KW-1185">Reference proteome</keyword>
<evidence type="ECO:0000256" key="5">
    <source>
        <dbReference type="ARBA" id="ARBA00022980"/>
    </source>
</evidence>
<dbReference type="eggNOG" id="COG0268">
    <property type="taxonomic scope" value="Bacteria"/>
</dbReference>
<dbReference type="GO" id="GO:0006412">
    <property type="term" value="P:translation"/>
    <property type="evidence" value="ECO:0007669"/>
    <property type="project" value="UniProtKB-UniRule"/>
</dbReference>
<dbReference type="RefSeq" id="WP_022609270.1">
    <property type="nucleotide sequence ID" value="NZ_ASSJ01000085.1"/>
</dbReference>
<dbReference type="NCBIfam" id="TIGR00029">
    <property type="entry name" value="S20"/>
    <property type="match status" value="1"/>
</dbReference>
<keyword evidence="4 8" id="KW-0694">RNA-binding</keyword>
<dbReference type="GO" id="GO:0005829">
    <property type="term" value="C:cytosol"/>
    <property type="evidence" value="ECO:0007669"/>
    <property type="project" value="TreeGrafter"/>
</dbReference>
<dbReference type="InterPro" id="IPR036510">
    <property type="entry name" value="Ribosomal_bS20_sf"/>
</dbReference>
<evidence type="ECO:0000256" key="1">
    <source>
        <dbReference type="ARBA" id="ARBA00003134"/>
    </source>
</evidence>
<evidence type="ECO:0000313" key="10">
    <source>
        <dbReference type="Proteomes" id="UP000016960"/>
    </source>
</evidence>
<keyword evidence="6 8" id="KW-0687">Ribonucleoprotein</keyword>
<evidence type="ECO:0000313" key="9">
    <source>
        <dbReference type="EMBL" id="ERN39853.1"/>
    </source>
</evidence>
<evidence type="ECO:0000256" key="7">
    <source>
        <dbReference type="ARBA" id="ARBA00035136"/>
    </source>
</evidence>
<evidence type="ECO:0000256" key="8">
    <source>
        <dbReference type="HAMAP-Rule" id="MF_00500"/>
    </source>
</evidence>
<organism evidence="9 10">
    <name type="scientific">Rubidibacter lacunae KORDI 51-2</name>
    <dbReference type="NCBI Taxonomy" id="582515"/>
    <lineage>
        <taxon>Bacteria</taxon>
        <taxon>Bacillati</taxon>
        <taxon>Cyanobacteriota</taxon>
        <taxon>Cyanophyceae</taxon>
        <taxon>Oscillatoriophycideae</taxon>
        <taxon>Chroococcales</taxon>
        <taxon>Aphanothecaceae</taxon>
        <taxon>Rubidibacter</taxon>
    </lineage>
</organism>
<proteinExistence type="inferred from homology"/>
<reference evidence="9 10" key="1">
    <citation type="submission" date="2013-05" db="EMBL/GenBank/DDBJ databases">
        <title>Draft genome sequence of Rubidibacter lacunae KORDI 51-2.</title>
        <authorList>
            <person name="Choi D.H."/>
            <person name="Noh J.H."/>
            <person name="Kwon K.-K."/>
            <person name="Lee J.-H."/>
            <person name="Ryu J.-Y."/>
        </authorList>
    </citation>
    <scope>NUCLEOTIDE SEQUENCE [LARGE SCALE GENOMIC DNA]</scope>
    <source>
        <strain evidence="9 10">KORDI 51-2</strain>
    </source>
</reference>
<keyword evidence="3 8" id="KW-0699">rRNA-binding</keyword>
<dbReference type="PATRIC" id="fig|582515.4.peg.4091"/>
<comment type="caution">
    <text evidence="9">The sequence shown here is derived from an EMBL/GenBank/DDBJ whole genome shotgun (WGS) entry which is preliminary data.</text>
</comment>
<evidence type="ECO:0000256" key="2">
    <source>
        <dbReference type="ARBA" id="ARBA00007634"/>
    </source>
</evidence>
<dbReference type="Proteomes" id="UP000016960">
    <property type="component" value="Unassembled WGS sequence"/>
</dbReference>
<dbReference type="OrthoDB" id="9808392at2"/>
<dbReference type="FunCoup" id="U5D593">
    <property type="interactions" value="337"/>
</dbReference>
<protein>
    <recommendedName>
        <fullName evidence="7 8">Small ribosomal subunit protein bS20</fullName>
    </recommendedName>
</protein>
<evidence type="ECO:0000256" key="4">
    <source>
        <dbReference type="ARBA" id="ARBA00022884"/>
    </source>
</evidence>
<dbReference type="GO" id="GO:0015935">
    <property type="term" value="C:small ribosomal subunit"/>
    <property type="evidence" value="ECO:0007669"/>
    <property type="project" value="TreeGrafter"/>
</dbReference>
<dbReference type="Gene3D" id="1.20.58.110">
    <property type="entry name" value="Ribosomal protein S20"/>
    <property type="match status" value="1"/>
</dbReference>
<comment type="similarity">
    <text evidence="2 8">Belongs to the bacterial ribosomal protein bS20 family.</text>
</comment>
<keyword evidence="5 8" id="KW-0689">Ribosomal protein</keyword>
<dbReference type="InterPro" id="IPR002583">
    <property type="entry name" value="Ribosomal_bS20"/>
</dbReference>
<dbReference type="EMBL" id="ASSJ01000085">
    <property type="protein sequence ID" value="ERN39853.1"/>
    <property type="molecule type" value="Genomic_DNA"/>
</dbReference>
<dbReference type="InParanoid" id="U5D593"/>
<dbReference type="FunFam" id="1.20.58.110:FF:000001">
    <property type="entry name" value="30S ribosomal protein S20"/>
    <property type="match status" value="1"/>
</dbReference>
<sequence>MANIKSAKKRILISERNRQRNRTYKSTVRTLIKKYLKAIDVYSAEPTPESLAEVHQAMSTAYSKIDKAVKCNVFHPNNGARKKARLVRALKRATSAAS</sequence>
<dbReference type="SUPFAM" id="SSF46992">
    <property type="entry name" value="Ribosomal protein S20"/>
    <property type="match status" value="1"/>
</dbReference>
<evidence type="ECO:0000256" key="6">
    <source>
        <dbReference type="ARBA" id="ARBA00023274"/>
    </source>
</evidence>
<dbReference type="AlphaFoldDB" id="U5D593"/>
<dbReference type="STRING" id="582515.KR51_00036340"/>
<dbReference type="GO" id="GO:0003735">
    <property type="term" value="F:structural constituent of ribosome"/>
    <property type="evidence" value="ECO:0007669"/>
    <property type="project" value="InterPro"/>
</dbReference>
<dbReference type="Pfam" id="PF01649">
    <property type="entry name" value="Ribosomal_S20p"/>
    <property type="match status" value="1"/>
</dbReference>
<dbReference type="PANTHER" id="PTHR33398">
    <property type="entry name" value="30S RIBOSOMAL PROTEIN S20"/>
    <property type="match status" value="1"/>
</dbReference>
<dbReference type="PANTHER" id="PTHR33398:SF1">
    <property type="entry name" value="SMALL RIBOSOMAL SUBUNIT PROTEIN BS20C"/>
    <property type="match status" value="1"/>
</dbReference>
<gene>
    <name evidence="8" type="primary">rpsT</name>
    <name evidence="8" type="synonym">rps20</name>
    <name evidence="9" type="ORF">KR51_00036340</name>
</gene>
<dbReference type="GO" id="GO:0070181">
    <property type="term" value="F:small ribosomal subunit rRNA binding"/>
    <property type="evidence" value="ECO:0007669"/>
    <property type="project" value="TreeGrafter"/>
</dbReference>